<dbReference type="InterPro" id="IPR039643">
    <property type="entry name" value="DhaM"/>
</dbReference>
<keyword evidence="4" id="KW-0808">Transferase</keyword>
<comment type="caution">
    <text evidence="7">The sequence shown here is derived from an EMBL/GenBank/DDBJ whole genome shotgun (WGS) entry which is preliminary data.</text>
</comment>
<evidence type="ECO:0000256" key="4">
    <source>
        <dbReference type="ARBA" id="ARBA00022679"/>
    </source>
</evidence>
<comment type="subunit">
    <text evidence="5">Homodimer. The dihydroxyacetone kinase complex is composed of a homodimer of DhaM, a homodimer of DhaK and the subunit DhaL.</text>
</comment>
<dbReference type="InterPro" id="IPR036662">
    <property type="entry name" value="PTS_EIIA_man-typ_sf"/>
</dbReference>
<evidence type="ECO:0000313" key="7">
    <source>
        <dbReference type="EMBL" id="HJF85453.1"/>
    </source>
</evidence>
<accession>A0A921L872</accession>
<evidence type="ECO:0000313" key="8">
    <source>
        <dbReference type="Proteomes" id="UP000780768"/>
    </source>
</evidence>
<evidence type="ECO:0000259" key="6">
    <source>
        <dbReference type="PROSITE" id="PS51096"/>
    </source>
</evidence>
<reference evidence="7" key="1">
    <citation type="journal article" date="2021" name="PeerJ">
        <title>Extensive microbial diversity within the chicken gut microbiome revealed by metagenomics and culture.</title>
        <authorList>
            <person name="Gilroy R."/>
            <person name="Ravi A."/>
            <person name="Getino M."/>
            <person name="Pursley I."/>
            <person name="Horton D.L."/>
            <person name="Alikhan N.F."/>
            <person name="Baker D."/>
            <person name="Gharbi K."/>
            <person name="Hall N."/>
            <person name="Watson M."/>
            <person name="Adriaenssens E.M."/>
            <person name="Foster-Nyarko E."/>
            <person name="Jarju S."/>
            <person name="Secka A."/>
            <person name="Antonio M."/>
            <person name="Oren A."/>
            <person name="Chaudhuri R.R."/>
            <person name="La Ragione R."/>
            <person name="Hildebrand F."/>
            <person name="Pallen M.J."/>
        </authorList>
    </citation>
    <scope>NUCLEOTIDE SEQUENCE</scope>
    <source>
        <strain evidence="7">7318</strain>
    </source>
</reference>
<proteinExistence type="predicted"/>
<dbReference type="GO" id="GO:0047324">
    <property type="term" value="F:phosphoenolpyruvate-glycerone phosphotransferase activity"/>
    <property type="evidence" value="ECO:0007669"/>
    <property type="project" value="UniProtKB-EC"/>
</dbReference>
<evidence type="ECO:0000256" key="1">
    <source>
        <dbReference type="ARBA" id="ARBA00001113"/>
    </source>
</evidence>
<dbReference type="PANTHER" id="PTHR38594:SF1">
    <property type="entry name" value="PEP-DEPENDENT DIHYDROXYACETONE KINASE, PHOSPHORYL DONOR SUBUNIT DHAM"/>
    <property type="match status" value="1"/>
</dbReference>
<dbReference type="NCBIfam" id="TIGR02364">
    <property type="entry name" value="dha_pts"/>
    <property type="match status" value="1"/>
</dbReference>
<evidence type="ECO:0000256" key="2">
    <source>
        <dbReference type="ARBA" id="ARBA00002788"/>
    </source>
</evidence>
<dbReference type="InterPro" id="IPR004701">
    <property type="entry name" value="PTS_EIIA_man-typ"/>
</dbReference>
<evidence type="ECO:0000256" key="5">
    <source>
        <dbReference type="ARBA" id="ARBA00046577"/>
    </source>
</evidence>
<dbReference type="InterPro" id="IPR012844">
    <property type="entry name" value="DhaM_N"/>
</dbReference>
<dbReference type="GO" id="GO:0016020">
    <property type="term" value="C:membrane"/>
    <property type="evidence" value="ECO:0007669"/>
    <property type="project" value="InterPro"/>
</dbReference>
<dbReference type="AlphaFoldDB" id="A0A921L872"/>
<organism evidence="7 8">
    <name type="scientific">Megamonas hypermegale</name>
    <dbReference type="NCBI Taxonomy" id="158847"/>
    <lineage>
        <taxon>Bacteria</taxon>
        <taxon>Bacillati</taxon>
        <taxon>Bacillota</taxon>
        <taxon>Negativicutes</taxon>
        <taxon>Selenomonadales</taxon>
        <taxon>Selenomonadaceae</taxon>
        <taxon>Megamonas</taxon>
    </lineage>
</organism>
<dbReference type="GO" id="GO:0019563">
    <property type="term" value="P:glycerol catabolic process"/>
    <property type="evidence" value="ECO:0007669"/>
    <property type="project" value="InterPro"/>
</dbReference>
<dbReference type="Proteomes" id="UP000780768">
    <property type="component" value="Unassembled WGS sequence"/>
</dbReference>
<reference evidence="7" key="2">
    <citation type="submission" date="2021-09" db="EMBL/GenBank/DDBJ databases">
        <authorList>
            <person name="Gilroy R."/>
        </authorList>
    </citation>
    <scope>NUCLEOTIDE SEQUENCE</scope>
    <source>
        <strain evidence="7">7318</strain>
    </source>
</reference>
<evidence type="ECO:0000256" key="3">
    <source>
        <dbReference type="ARBA" id="ARBA00012095"/>
    </source>
</evidence>
<dbReference type="Gene3D" id="3.40.50.510">
    <property type="entry name" value="Phosphotransferase system, mannose-type IIA component"/>
    <property type="match status" value="1"/>
</dbReference>
<dbReference type="EC" id="2.7.1.121" evidence="3"/>
<sequence>MVGIVIVSHMVSIADGVRDMAKKIASPDLTVIAAGGAPDGSFGTDSTKICKAVEDADNGKDGVVIITDVGSSIISAGLAIEGLAMDLHRRVRIADAPIVEGAIAAASEAGKGSTVDEVLRAAEQAKNISKKA</sequence>
<dbReference type="SUPFAM" id="SSF53062">
    <property type="entry name" value="PTS system fructose IIA component-like"/>
    <property type="match status" value="1"/>
</dbReference>
<feature type="domain" description="PTS EIIA type-4" evidence="6">
    <location>
        <begin position="1"/>
        <end position="132"/>
    </location>
</feature>
<name>A0A921L872_9FIRM</name>
<dbReference type="PROSITE" id="PS51096">
    <property type="entry name" value="PTS_EIIA_TYPE_4"/>
    <property type="match status" value="1"/>
</dbReference>
<comment type="function">
    <text evidence="2">Component of the dihydroxyacetone kinase complex, which is responsible for the phosphoenolpyruvate (PEP)-dependent phosphorylation of dihydroxyacetone. DhaM serves as the phosphoryl donor. Is phosphorylated by phosphoenolpyruvate in an EI- and HPr-dependent reaction, and a phosphorelay system on histidine residues finally leads to phosphoryl transfer to DhaL and dihydroxyacetone.</text>
</comment>
<dbReference type="RefSeq" id="WP_204935166.1">
    <property type="nucleotide sequence ID" value="NZ_CAKMHU010000007.1"/>
</dbReference>
<gene>
    <name evidence="7" type="primary">dhaM</name>
    <name evidence="7" type="ORF">K8V65_07325</name>
</gene>
<dbReference type="Pfam" id="PF03610">
    <property type="entry name" value="EIIA-man"/>
    <property type="match status" value="1"/>
</dbReference>
<comment type="catalytic activity">
    <reaction evidence="1">
        <text>dihydroxyacetone + phosphoenolpyruvate = dihydroxyacetone phosphate + pyruvate</text>
        <dbReference type="Rhea" id="RHEA:18381"/>
        <dbReference type="ChEBI" id="CHEBI:15361"/>
        <dbReference type="ChEBI" id="CHEBI:16016"/>
        <dbReference type="ChEBI" id="CHEBI:57642"/>
        <dbReference type="ChEBI" id="CHEBI:58702"/>
        <dbReference type="EC" id="2.7.1.121"/>
    </reaction>
</comment>
<dbReference type="PANTHER" id="PTHR38594">
    <property type="entry name" value="PEP-DEPENDENT DIHYDROXYACETONE KINASE, PHOSPHORYL DONOR SUBUNIT DHAM"/>
    <property type="match status" value="1"/>
</dbReference>
<keyword evidence="7" id="KW-0418">Kinase</keyword>
<protein>
    <recommendedName>
        <fullName evidence="3">phosphoenolpyruvate--glycerone phosphotransferase</fullName>
        <ecNumber evidence="3">2.7.1.121</ecNumber>
    </recommendedName>
</protein>
<dbReference type="EMBL" id="DYVR01000201">
    <property type="protein sequence ID" value="HJF85453.1"/>
    <property type="molecule type" value="Genomic_DNA"/>
</dbReference>
<dbReference type="GO" id="GO:0009401">
    <property type="term" value="P:phosphoenolpyruvate-dependent sugar phosphotransferase system"/>
    <property type="evidence" value="ECO:0007669"/>
    <property type="project" value="InterPro"/>
</dbReference>